<dbReference type="EMBL" id="MPVP01000021">
    <property type="protein sequence ID" value="OMD37128.1"/>
    <property type="molecule type" value="Genomic_DNA"/>
</dbReference>
<evidence type="ECO:0000256" key="5">
    <source>
        <dbReference type="ARBA" id="ARBA00022989"/>
    </source>
</evidence>
<evidence type="ECO:0000313" key="9">
    <source>
        <dbReference type="EMBL" id="AWV34081.1"/>
    </source>
</evidence>
<dbReference type="Proteomes" id="UP000187158">
    <property type="component" value="Unassembled WGS sequence"/>
</dbReference>
<evidence type="ECO:0000259" key="8">
    <source>
        <dbReference type="PROSITE" id="PS50928"/>
    </source>
</evidence>
<feature type="transmembrane region" description="Helical" evidence="7">
    <location>
        <begin position="188"/>
        <end position="207"/>
    </location>
</feature>
<dbReference type="PROSITE" id="PS50928">
    <property type="entry name" value="ABC_TM1"/>
    <property type="match status" value="1"/>
</dbReference>
<evidence type="ECO:0000313" key="13">
    <source>
        <dbReference type="Proteomes" id="UP000187465"/>
    </source>
</evidence>
<dbReference type="EMBL" id="CP021965">
    <property type="protein sequence ID" value="AWV34081.1"/>
    <property type="molecule type" value="Genomic_DNA"/>
</dbReference>
<dbReference type="RefSeq" id="WP_036687660.1">
    <property type="nucleotide sequence ID" value="NZ_CP009428.1"/>
</dbReference>
<dbReference type="PANTHER" id="PTHR30465">
    <property type="entry name" value="INNER MEMBRANE ABC TRANSPORTER"/>
    <property type="match status" value="1"/>
</dbReference>
<dbReference type="InterPro" id="IPR035906">
    <property type="entry name" value="MetI-like_sf"/>
</dbReference>
<accession>A0A1R0WRD2</accession>
<reference evidence="9 14" key="2">
    <citation type="submission" date="2017-06" db="EMBL/GenBank/DDBJ databases">
        <title>Complete genome sequence of Paenibacillus odorifer CBA7130.</title>
        <authorList>
            <person name="Nam Y.-D."/>
            <person name="Kang J."/>
            <person name="Chung W.-H."/>
        </authorList>
    </citation>
    <scope>NUCLEOTIDE SEQUENCE [LARGE SCALE GENOMIC DNA]</scope>
    <source>
        <strain evidence="9 14">CBA7130</strain>
    </source>
</reference>
<feature type="transmembrane region" description="Helical" evidence="7">
    <location>
        <begin position="114"/>
        <end position="136"/>
    </location>
</feature>
<dbReference type="Pfam" id="PF00528">
    <property type="entry name" value="BPD_transp_1"/>
    <property type="match status" value="1"/>
</dbReference>
<dbReference type="Proteomes" id="UP000249163">
    <property type="component" value="Chromosome"/>
</dbReference>
<dbReference type="PANTHER" id="PTHR30465:SF74">
    <property type="entry name" value="OLIGOPEPTIDE TRANSPORT SYSTEM PERMEASE PROTEIN OPPB"/>
    <property type="match status" value="1"/>
</dbReference>
<feature type="transmembrane region" description="Helical" evidence="7">
    <location>
        <begin position="288"/>
        <end position="314"/>
    </location>
</feature>
<evidence type="ECO:0000256" key="3">
    <source>
        <dbReference type="ARBA" id="ARBA00022475"/>
    </source>
</evidence>
<dbReference type="GO" id="GO:0005886">
    <property type="term" value="C:plasma membrane"/>
    <property type="evidence" value="ECO:0007669"/>
    <property type="project" value="UniProtKB-SubCell"/>
</dbReference>
<feature type="domain" description="ABC transmembrane type-1" evidence="8">
    <location>
        <begin position="109"/>
        <end position="311"/>
    </location>
</feature>
<evidence type="ECO:0000313" key="10">
    <source>
        <dbReference type="EMBL" id="OMD19807.1"/>
    </source>
</evidence>
<dbReference type="CDD" id="cd06261">
    <property type="entry name" value="TM_PBP2"/>
    <property type="match status" value="1"/>
</dbReference>
<feature type="transmembrane region" description="Helical" evidence="7">
    <location>
        <begin position="12"/>
        <end position="32"/>
    </location>
</feature>
<evidence type="ECO:0000256" key="6">
    <source>
        <dbReference type="ARBA" id="ARBA00023136"/>
    </source>
</evidence>
<evidence type="ECO:0000313" key="11">
    <source>
        <dbReference type="EMBL" id="OMD37128.1"/>
    </source>
</evidence>
<keyword evidence="4 7" id="KW-0812">Transmembrane</keyword>
<evidence type="ECO:0000256" key="7">
    <source>
        <dbReference type="RuleBase" id="RU363032"/>
    </source>
</evidence>
<evidence type="ECO:0000313" key="14">
    <source>
        <dbReference type="Proteomes" id="UP000249163"/>
    </source>
</evidence>
<keyword evidence="12" id="KW-1185">Reference proteome</keyword>
<dbReference type="EMBL" id="MKQP01000111">
    <property type="protein sequence ID" value="OMD19807.1"/>
    <property type="molecule type" value="Genomic_DNA"/>
</dbReference>
<reference evidence="10 13" key="1">
    <citation type="submission" date="2016-10" db="EMBL/GenBank/DDBJ databases">
        <title>Paenibacillus species isolates.</title>
        <authorList>
            <person name="Beno S.M."/>
        </authorList>
    </citation>
    <scope>NUCLEOTIDE SEQUENCE [LARGE SCALE GENOMIC DNA]</scope>
    <source>
        <strain evidence="11 12">FSL H7-0433</strain>
        <strain evidence="10 13">FSL H7-0604</strain>
    </source>
</reference>
<gene>
    <name evidence="10" type="ORF">BJP51_10770</name>
    <name evidence="11" type="ORF">BSO21_06155</name>
    <name evidence="9" type="ORF">CD191_16495</name>
</gene>
<comment type="subcellular location">
    <subcellularLocation>
        <location evidence="1 7">Cell membrane</location>
        <topology evidence="1 7">Multi-pass membrane protein</topology>
    </subcellularLocation>
</comment>
<dbReference type="eggNOG" id="COG0601">
    <property type="taxonomic scope" value="Bacteria"/>
</dbReference>
<dbReference type="GeneID" id="31571830"/>
<protein>
    <submittedName>
        <fullName evidence="9 10">ABC transporter permease</fullName>
    </submittedName>
</protein>
<name>A0A1R0WRD2_9BACL</name>
<feature type="transmembrane region" description="Helical" evidence="7">
    <location>
        <begin position="243"/>
        <end position="268"/>
    </location>
</feature>
<keyword evidence="5 7" id="KW-1133">Transmembrane helix</keyword>
<dbReference type="AlphaFoldDB" id="A0A1R0WRD2"/>
<dbReference type="Gene3D" id="1.10.3720.10">
    <property type="entry name" value="MetI-like"/>
    <property type="match status" value="1"/>
</dbReference>
<proteinExistence type="inferred from homology"/>
<dbReference type="STRING" id="189426.PODO_16740"/>
<dbReference type="InterPro" id="IPR000515">
    <property type="entry name" value="MetI-like"/>
</dbReference>
<feature type="transmembrane region" description="Helical" evidence="7">
    <location>
        <begin position="156"/>
        <end position="176"/>
    </location>
</feature>
<dbReference type="Proteomes" id="UP000187465">
    <property type="component" value="Unassembled WGS sequence"/>
</dbReference>
<keyword evidence="3" id="KW-1003">Cell membrane</keyword>
<dbReference type="OrthoDB" id="2803660at2"/>
<evidence type="ECO:0000256" key="1">
    <source>
        <dbReference type="ARBA" id="ARBA00004651"/>
    </source>
</evidence>
<keyword evidence="6 7" id="KW-0472">Membrane</keyword>
<dbReference type="SUPFAM" id="SSF161098">
    <property type="entry name" value="MetI-like"/>
    <property type="match status" value="1"/>
</dbReference>
<comment type="similarity">
    <text evidence="7">Belongs to the binding-protein-dependent transport system permease family.</text>
</comment>
<sequence length="320" mass="35675">MTILKFISKRILQIIITLILVISVSYTMMYYSPGGFMNTNTMATALAPLQGQNPVLYQQVMDQFQSRYGLNLPLWQQIMKYIWHQLTFDFGNSMQNPSLQIATQLKQALPISTLLAFGSVVLSVIIGVPLGIIAALKRNTWIDYVVSTISLTGQAIPAFVLAVIMVLLFGVVFQGILPVTGWGHWRQAILPIICLSAANVGVVARYMRGSLIETMRSDFMRTAKAKGVKYWPMIFKHGVKNSLTAMITVIGPQFAFTVMGTIWVEQIFAIPALGQVMQTAFTSFDYPLAITSVFLLGSMIMIMNLLVDIIYAFIDPRVRL</sequence>
<organism evidence="10 13">
    <name type="scientific">Paenibacillus odorifer</name>
    <dbReference type="NCBI Taxonomy" id="189426"/>
    <lineage>
        <taxon>Bacteria</taxon>
        <taxon>Bacillati</taxon>
        <taxon>Bacillota</taxon>
        <taxon>Bacilli</taxon>
        <taxon>Bacillales</taxon>
        <taxon>Paenibacillaceae</taxon>
        <taxon>Paenibacillus</taxon>
    </lineage>
</organism>
<dbReference type="GO" id="GO:0055085">
    <property type="term" value="P:transmembrane transport"/>
    <property type="evidence" value="ECO:0007669"/>
    <property type="project" value="InterPro"/>
</dbReference>
<evidence type="ECO:0000256" key="2">
    <source>
        <dbReference type="ARBA" id="ARBA00022448"/>
    </source>
</evidence>
<evidence type="ECO:0000256" key="4">
    <source>
        <dbReference type="ARBA" id="ARBA00022692"/>
    </source>
</evidence>
<keyword evidence="2 7" id="KW-0813">Transport</keyword>
<evidence type="ECO:0000313" key="12">
    <source>
        <dbReference type="Proteomes" id="UP000187158"/>
    </source>
</evidence>
<dbReference type="KEGG" id="pod:PODO_16740"/>